<evidence type="ECO:0000256" key="1">
    <source>
        <dbReference type="ARBA" id="ARBA00007689"/>
    </source>
</evidence>
<dbReference type="InterPro" id="IPR011008">
    <property type="entry name" value="Dimeric_a/b-barrel"/>
</dbReference>
<feature type="signal peptide" evidence="2">
    <location>
        <begin position="1"/>
        <end position="31"/>
    </location>
</feature>
<sequence>MCHPFPRQMKKVHLFLMLSGLVLSSAPGALAQRKASAAATAGRQQARQVRDLAAQTTYYMVLLKAPKDPETNIEAAASVRAAHMAFLQQLRQEGKLALAGSCPGADQNLHSMYLLKVTDLAAAQVLTATDPSVKLGRLTAEVYPWVGQTSGKL</sequence>
<dbReference type="Pfam" id="PF03795">
    <property type="entry name" value="YCII"/>
    <property type="match status" value="1"/>
</dbReference>
<dbReference type="OrthoDB" id="8481699at2"/>
<proteinExistence type="inferred from homology"/>
<protein>
    <recommendedName>
        <fullName evidence="3">YCII-related domain-containing protein</fullName>
    </recommendedName>
</protein>
<accession>A0A4Q5LCG1</accession>
<dbReference type="EMBL" id="SEWE01000021">
    <property type="protein sequence ID" value="RYU79151.1"/>
    <property type="molecule type" value="Genomic_DNA"/>
</dbReference>
<keyword evidence="5" id="KW-1185">Reference proteome</keyword>
<organism evidence="4 5">
    <name type="scientific">Hymenobacter persicinus</name>
    <dbReference type="NCBI Taxonomy" id="2025506"/>
    <lineage>
        <taxon>Bacteria</taxon>
        <taxon>Pseudomonadati</taxon>
        <taxon>Bacteroidota</taxon>
        <taxon>Cytophagia</taxon>
        <taxon>Cytophagales</taxon>
        <taxon>Hymenobacteraceae</taxon>
        <taxon>Hymenobacter</taxon>
    </lineage>
</organism>
<comment type="similarity">
    <text evidence="1">Belongs to the YciI family.</text>
</comment>
<comment type="caution">
    <text evidence="4">The sequence shown here is derived from an EMBL/GenBank/DDBJ whole genome shotgun (WGS) entry which is preliminary data.</text>
</comment>
<name>A0A4Q5LCG1_9BACT</name>
<dbReference type="InterPro" id="IPR005545">
    <property type="entry name" value="YCII"/>
</dbReference>
<evidence type="ECO:0000259" key="3">
    <source>
        <dbReference type="Pfam" id="PF03795"/>
    </source>
</evidence>
<dbReference type="Gene3D" id="3.30.70.1060">
    <property type="entry name" value="Dimeric alpha+beta barrel"/>
    <property type="match status" value="1"/>
</dbReference>
<dbReference type="AlphaFoldDB" id="A0A4Q5LCG1"/>
<dbReference type="SUPFAM" id="SSF54909">
    <property type="entry name" value="Dimeric alpha+beta barrel"/>
    <property type="match status" value="1"/>
</dbReference>
<evidence type="ECO:0000313" key="4">
    <source>
        <dbReference type="EMBL" id="RYU79151.1"/>
    </source>
</evidence>
<feature type="chain" id="PRO_5020189515" description="YCII-related domain-containing protein" evidence="2">
    <location>
        <begin position="32"/>
        <end position="153"/>
    </location>
</feature>
<feature type="domain" description="YCII-related" evidence="3">
    <location>
        <begin position="59"/>
        <end position="145"/>
    </location>
</feature>
<reference evidence="4 5" key="1">
    <citation type="submission" date="2019-02" db="EMBL/GenBank/DDBJ databases">
        <title>Bacterial novel species isolated from soil.</title>
        <authorList>
            <person name="Jung H.-Y."/>
        </authorList>
    </citation>
    <scope>NUCLEOTIDE SEQUENCE [LARGE SCALE GENOMIC DNA]</scope>
    <source>
        <strain evidence="4 5">1-3-3-3</strain>
    </source>
</reference>
<gene>
    <name evidence="4" type="ORF">EWM57_11500</name>
</gene>
<evidence type="ECO:0000256" key="2">
    <source>
        <dbReference type="SAM" id="SignalP"/>
    </source>
</evidence>
<dbReference type="Proteomes" id="UP000294155">
    <property type="component" value="Unassembled WGS sequence"/>
</dbReference>
<keyword evidence="2" id="KW-0732">Signal</keyword>
<evidence type="ECO:0000313" key="5">
    <source>
        <dbReference type="Proteomes" id="UP000294155"/>
    </source>
</evidence>